<dbReference type="EMBL" id="CP051177">
    <property type="protein sequence ID" value="QKX52351.1"/>
    <property type="molecule type" value="Genomic_DNA"/>
</dbReference>
<sequence length="165" mass="18403">MDIRELTAVDAAAYRELRIEALTNNPDAFGSVLEDALRKPVEATAENLASPLAVTFGAFSEGRLVGNVTLLREAAKKMKHRANVVAVYVTPRARGNGVASRLMEELLDYASEWEGIEQLYLTVSSHNRSAIGLYERFGFEKYGTEYRAMKSGDEYTDEDLMVKFL</sequence>
<dbReference type="Pfam" id="PF00583">
    <property type="entry name" value="Acetyltransf_1"/>
    <property type="match status" value="1"/>
</dbReference>
<dbReference type="InterPro" id="IPR050832">
    <property type="entry name" value="Bact_Acetyltransf"/>
</dbReference>
<dbReference type="SUPFAM" id="SSF55729">
    <property type="entry name" value="Acyl-CoA N-acyltransferases (Nat)"/>
    <property type="match status" value="1"/>
</dbReference>
<dbReference type="Proteomes" id="UP000509222">
    <property type="component" value="Chromosome"/>
</dbReference>
<dbReference type="GO" id="GO:0016747">
    <property type="term" value="F:acyltransferase activity, transferring groups other than amino-acyl groups"/>
    <property type="evidence" value="ECO:0007669"/>
    <property type="project" value="InterPro"/>
</dbReference>
<dbReference type="AlphaFoldDB" id="A0A7H8QFS4"/>
<protein>
    <submittedName>
        <fullName evidence="4">GNAT family N-acetyltransferase</fullName>
    </submittedName>
</protein>
<evidence type="ECO:0000259" key="3">
    <source>
        <dbReference type="PROSITE" id="PS51186"/>
    </source>
</evidence>
<feature type="domain" description="N-acetyltransferase" evidence="3">
    <location>
        <begin position="1"/>
        <end position="165"/>
    </location>
</feature>
<dbReference type="PROSITE" id="PS51186">
    <property type="entry name" value="GNAT"/>
    <property type="match status" value="1"/>
</dbReference>
<name>A0A7H8QFS4_9BACL</name>
<keyword evidence="2" id="KW-0012">Acyltransferase</keyword>
<dbReference type="InterPro" id="IPR016181">
    <property type="entry name" value="Acyl_CoA_acyltransferase"/>
</dbReference>
<gene>
    <name evidence="4" type="ORF">HF394_18210</name>
</gene>
<reference evidence="5" key="1">
    <citation type="submission" date="2020-06" db="EMBL/GenBank/DDBJ databases">
        <title>Isolation of Planomicrobium glaciei.</title>
        <authorList>
            <person name="Malisova L."/>
            <person name="Safrankova R."/>
            <person name="Jakubu V."/>
            <person name="Spanelova P."/>
        </authorList>
    </citation>
    <scope>NUCLEOTIDE SEQUENCE [LARGE SCALE GENOMIC DNA]</scope>
    <source>
        <strain evidence="5">NRL-ATB46093</strain>
    </source>
</reference>
<dbReference type="InterPro" id="IPR000182">
    <property type="entry name" value="GNAT_dom"/>
</dbReference>
<proteinExistence type="predicted"/>
<evidence type="ECO:0000256" key="2">
    <source>
        <dbReference type="ARBA" id="ARBA00023315"/>
    </source>
</evidence>
<keyword evidence="1 4" id="KW-0808">Transferase</keyword>
<organism evidence="4 5">
    <name type="scientific">Planococcus glaciei</name>
    <dbReference type="NCBI Taxonomy" id="459472"/>
    <lineage>
        <taxon>Bacteria</taxon>
        <taxon>Bacillati</taxon>
        <taxon>Bacillota</taxon>
        <taxon>Bacilli</taxon>
        <taxon>Bacillales</taxon>
        <taxon>Caryophanaceae</taxon>
        <taxon>Planococcus</taxon>
    </lineage>
</organism>
<evidence type="ECO:0000313" key="4">
    <source>
        <dbReference type="EMBL" id="QKX52351.1"/>
    </source>
</evidence>
<dbReference type="Gene3D" id="3.40.630.30">
    <property type="match status" value="1"/>
</dbReference>
<dbReference type="RefSeq" id="WP_176295044.1">
    <property type="nucleotide sequence ID" value="NZ_CP051177.1"/>
</dbReference>
<dbReference type="CDD" id="cd04301">
    <property type="entry name" value="NAT_SF"/>
    <property type="match status" value="1"/>
</dbReference>
<keyword evidence="5" id="KW-1185">Reference proteome</keyword>
<dbReference type="PANTHER" id="PTHR43877">
    <property type="entry name" value="AMINOALKYLPHOSPHONATE N-ACETYLTRANSFERASE-RELATED-RELATED"/>
    <property type="match status" value="1"/>
</dbReference>
<dbReference type="PANTHER" id="PTHR43877:SF2">
    <property type="entry name" value="AMINOALKYLPHOSPHONATE N-ACETYLTRANSFERASE-RELATED"/>
    <property type="match status" value="1"/>
</dbReference>
<accession>A0A7H8QFS4</accession>
<evidence type="ECO:0000313" key="5">
    <source>
        <dbReference type="Proteomes" id="UP000509222"/>
    </source>
</evidence>
<evidence type="ECO:0000256" key="1">
    <source>
        <dbReference type="ARBA" id="ARBA00022679"/>
    </source>
</evidence>